<evidence type="ECO:0000313" key="3">
    <source>
        <dbReference type="EMBL" id="TQV80664.1"/>
    </source>
</evidence>
<dbReference type="Proteomes" id="UP000315252">
    <property type="component" value="Unassembled WGS sequence"/>
</dbReference>
<sequence>MRFRRFTKSTSRFFSAPVLMLALLWAAAPPETAMAAEVFTVRNVPVDATAAAAASARDAALEKGYVDAYALLMQRLVPNQDLPKVPQLTSSQIANYTVDFSVARERTSTVRYLADITYRFRPDEVRRLLRTNGIGFAETKSKPVVVLPLQETGDTAVLWEDGNDWRDVWSRRDVSDGLVPLIVPLGDLSDILSISAEEVAAGDLQKLSGLAQRYGAGSVLISRAALRGDVEGGTAELELNTTRFDTDGTSQPFLAETYRQETGETLEAFMLRASDALEALIQESWKASNVIQFGVQSVIEVDVPLTGLGDWVKIQQRLRNVPAVVSSQVKAISKQQVDMSITYAGDEKQLSLALRQNDLTLSLNEVLVWELRLIGADNPVTGGSTMPSSPTALQNDASQLQGERLVPGSSAPINPDTGVQPEGVPSTGGTSGAISPQPVE</sequence>
<keyword evidence="4" id="KW-1185">Reference proteome</keyword>
<reference evidence="3 4" key="1">
    <citation type="submission" date="2019-06" db="EMBL/GenBank/DDBJ databases">
        <title>Whole genome sequence for Rhodospirillaceae sp. R148.</title>
        <authorList>
            <person name="Wang G."/>
        </authorList>
    </citation>
    <scope>NUCLEOTIDE SEQUENCE [LARGE SCALE GENOMIC DNA]</scope>
    <source>
        <strain evidence="3 4">R148</strain>
    </source>
</reference>
<dbReference type="EMBL" id="VHSH01000003">
    <property type="protein sequence ID" value="TQV80664.1"/>
    <property type="molecule type" value="Genomic_DNA"/>
</dbReference>
<name>A0A545TTX8_9PROT</name>
<feature type="signal peptide" evidence="2">
    <location>
        <begin position="1"/>
        <end position="35"/>
    </location>
</feature>
<feature type="region of interest" description="Disordered" evidence="1">
    <location>
        <begin position="381"/>
        <end position="440"/>
    </location>
</feature>
<evidence type="ECO:0000256" key="1">
    <source>
        <dbReference type="SAM" id="MobiDB-lite"/>
    </source>
</evidence>
<gene>
    <name evidence="3" type="ORF">FKG95_10915</name>
</gene>
<dbReference type="OrthoDB" id="7928976at2"/>
<dbReference type="InterPro" id="IPR018642">
    <property type="entry name" value="DUF2066"/>
</dbReference>
<proteinExistence type="predicted"/>
<accession>A0A545TTX8</accession>
<feature type="compositionally biased region" description="Polar residues" evidence="1">
    <location>
        <begin position="381"/>
        <end position="401"/>
    </location>
</feature>
<feature type="chain" id="PRO_5021788420" evidence="2">
    <location>
        <begin position="36"/>
        <end position="440"/>
    </location>
</feature>
<comment type="caution">
    <text evidence="3">The sequence shown here is derived from an EMBL/GenBank/DDBJ whole genome shotgun (WGS) entry which is preliminary data.</text>
</comment>
<evidence type="ECO:0000313" key="4">
    <source>
        <dbReference type="Proteomes" id="UP000315252"/>
    </source>
</evidence>
<dbReference type="AlphaFoldDB" id="A0A545TTX8"/>
<protein>
    <submittedName>
        <fullName evidence="3">DUF2066 domain-containing protein</fullName>
    </submittedName>
</protein>
<dbReference type="Pfam" id="PF09839">
    <property type="entry name" value="DUF2066"/>
    <property type="match status" value="1"/>
</dbReference>
<keyword evidence="2" id="KW-0732">Signal</keyword>
<evidence type="ECO:0000256" key="2">
    <source>
        <dbReference type="SAM" id="SignalP"/>
    </source>
</evidence>
<organism evidence="3 4">
    <name type="scientific">Denitrobaculum tricleocarpae</name>
    <dbReference type="NCBI Taxonomy" id="2591009"/>
    <lineage>
        <taxon>Bacteria</taxon>
        <taxon>Pseudomonadati</taxon>
        <taxon>Pseudomonadota</taxon>
        <taxon>Alphaproteobacteria</taxon>
        <taxon>Rhodospirillales</taxon>
        <taxon>Rhodospirillaceae</taxon>
        <taxon>Denitrobaculum</taxon>
    </lineage>
</organism>